<gene>
    <name evidence="2" type="ORF">TSIB3V08_LOCUS6202</name>
</gene>
<protein>
    <recommendedName>
        <fullName evidence="3">Nuclear receptor coactivator 7</fullName>
    </recommendedName>
</protein>
<dbReference type="AlphaFoldDB" id="A0A7R9AWS7"/>
<accession>A0A7R9AWS7</accession>
<sequence>MCNDFVWSLKHYSLHWPHGLRRYSRNRLLCRVMVRSGFDPGRLYLELIPRPARSCEDPPLYLRLRMGKPINKKIPKSTPIMSYGKKKMRPEYWFSVPRNRVDELYSFLQLWVPHLYGDLDDMDPKSRGFELVESDTELWEDEGGDLSRRGTLERSSSSEDGDLGELTRESWEVIKAPYAKLYTILKTQTQSSESEPMEEVGPLPSTFKMAQISRSSKAFTSRKVSSRTSPLDESKKLRFQLVLINEVLL</sequence>
<evidence type="ECO:0000256" key="1">
    <source>
        <dbReference type="SAM" id="MobiDB-lite"/>
    </source>
</evidence>
<proteinExistence type="predicted"/>
<organism evidence="2">
    <name type="scientific">Timema shepardi</name>
    <name type="common">Walking stick</name>
    <dbReference type="NCBI Taxonomy" id="629360"/>
    <lineage>
        <taxon>Eukaryota</taxon>
        <taxon>Metazoa</taxon>
        <taxon>Ecdysozoa</taxon>
        <taxon>Arthropoda</taxon>
        <taxon>Hexapoda</taxon>
        <taxon>Insecta</taxon>
        <taxon>Pterygota</taxon>
        <taxon>Neoptera</taxon>
        <taxon>Polyneoptera</taxon>
        <taxon>Phasmatodea</taxon>
        <taxon>Timematodea</taxon>
        <taxon>Timematoidea</taxon>
        <taxon>Timematidae</taxon>
        <taxon>Timema</taxon>
    </lineage>
</organism>
<dbReference type="EMBL" id="OC002598">
    <property type="protein sequence ID" value="CAD7262084.1"/>
    <property type="molecule type" value="Genomic_DNA"/>
</dbReference>
<reference evidence="2" key="1">
    <citation type="submission" date="2020-11" db="EMBL/GenBank/DDBJ databases">
        <authorList>
            <person name="Tran Van P."/>
        </authorList>
    </citation>
    <scope>NUCLEOTIDE SEQUENCE</scope>
</reference>
<feature type="region of interest" description="Disordered" evidence="1">
    <location>
        <begin position="140"/>
        <end position="163"/>
    </location>
</feature>
<name>A0A7R9AWS7_TIMSH</name>
<evidence type="ECO:0008006" key="3">
    <source>
        <dbReference type="Google" id="ProtNLM"/>
    </source>
</evidence>
<evidence type="ECO:0000313" key="2">
    <source>
        <dbReference type="EMBL" id="CAD7262084.1"/>
    </source>
</evidence>